<reference evidence="1" key="2">
    <citation type="submission" date="2020-09" db="EMBL/GenBank/DDBJ databases">
        <authorList>
            <person name="Sun Q."/>
            <person name="Zhou Y."/>
        </authorList>
    </citation>
    <scope>NUCLEOTIDE SEQUENCE</scope>
    <source>
        <strain evidence="1">CGMCC 1.15454</strain>
    </source>
</reference>
<sequence>MGRHVPETAVTLMLTVYRKIFPAVKQELAYWTERAQQIPNKELRAQALASIASKRFHCQGGSVYALLAHKRWREAARFIVSYQTISDYLDNLCDRSTSMDPADFRLLHKAMEDALTPGKTIKNYYALRDEQEDGGYLADLVRTCQQIIQQLAGYSVIQHEVLELERLYSDLQVHKHVALEERIPRLINWYEKENSCDSLSWYEFSAAAGSTLGIFCLVSYSLGGQSAPELTKWVYTSYFPNMQALHILLDYYIDQQEDEQEGDLNFCSYYSSREKMKERFIYFIKETDKHVQSLPDRKFHQLVHHGLVGLYLADPKVKNLDGGEKMTKVLLQESGGKAAFFHWNTKMYHRLFG</sequence>
<dbReference type="Pfam" id="PF10776">
    <property type="entry name" value="DUF2600"/>
    <property type="match status" value="1"/>
</dbReference>
<proteinExistence type="predicted"/>
<evidence type="ECO:0000313" key="2">
    <source>
        <dbReference type="Proteomes" id="UP000621492"/>
    </source>
</evidence>
<accession>A0A9W5U2U4</accession>
<dbReference type="Proteomes" id="UP000621492">
    <property type="component" value="Unassembled WGS sequence"/>
</dbReference>
<gene>
    <name evidence="1" type="primary">ytpB</name>
    <name evidence="1" type="ORF">GCM10011409_43440</name>
</gene>
<dbReference type="RefSeq" id="WP_284732536.1">
    <property type="nucleotide sequence ID" value="NZ_BMJD01000066.1"/>
</dbReference>
<organism evidence="1 2">
    <name type="scientific">Lentibacillus populi</name>
    <dbReference type="NCBI Taxonomy" id="1827502"/>
    <lineage>
        <taxon>Bacteria</taxon>
        <taxon>Bacillati</taxon>
        <taxon>Bacillota</taxon>
        <taxon>Bacilli</taxon>
        <taxon>Bacillales</taxon>
        <taxon>Bacillaceae</taxon>
        <taxon>Lentibacillus</taxon>
    </lineage>
</organism>
<reference evidence="1" key="1">
    <citation type="journal article" date="2014" name="Int. J. Syst. Evol. Microbiol.">
        <title>Complete genome sequence of Corynebacterium casei LMG S-19264T (=DSM 44701T), isolated from a smear-ripened cheese.</title>
        <authorList>
            <consortium name="US DOE Joint Genome Institute (JGI-PGF)"/>
            <person name="Walter F."/>
            <person name="Albersmeier A."/>
            <person name="Kalinowski J."/>
            <person name="Ruckert C."/>
        </authorList>
    </citation>
    <scope>NUCLEOTIDE SEQUENCE</scope>
    <source>
        <strain evidence="1">CGMCC 1.15454</strain>
    </source>
</reference>
<dbReference type="EMBL" id="BMJD01000066">
    <property type="protein sequence ID" value="GGB61525.1"/>
    <property type="molecule type" value="Genomic_DNA"/>
</dbReference>
<dbReference type="AlphaFoldDB" id="A0A9W5U2U4"/>
<dbReference type="InterPro" id="IPR019712">
    <property type="entry name" value="YtpB-like"/>
</dbReference>
<comment type="caution">
    <text evidence="1">The sequence shown here is derived from an EMBL/GenBank/DDBJ whole genome shotgun (WGS) entry which is preliminary data.</text>
</comment>
<protein>
    <submittedName>
        <fullName evidence="1">Tetraprenyl-beta-curcumene synthase</fullName>
    </submittedName>
</protein>
<evidence type="ECO:0000313" key="1">
    <source>
        <dbReference type="EMBL" id="GGB61525.1"/>
    </source>
</evidence>
<keyword evidence="2" id="KW-1185">Reference proteome</keyword>
<name>A0A9W5U2U4_9BACI</name>